<keyword evidence="2 7" id="KW-0349">Heme</keyword>
<dbReference type="EMBL" id="CP116942">
    <property type="protein sequence ID" value="WCO65305.1"/>
    <property type="molecule type" value="Genomic_DNA"/>
</dbReference>
<dbReference type="Gene3D" id="1.10.630.10">
    <property type="entry name" value="Cytochrome P450"/>
    <property type="match status" value="1"/>
</dbReference>
<keyword evidence="3 7" id="KW-0479">Metal-binding</keyword>
<keyword evidence="4 7" id="KW-0560">Oxidoreductase</keyword>
<dbReference type="PRINTS" id="PR00359">
    <property type="entry name" value="BP450"/>
</dbReference>
<dbReference type="GO" id="GO:0020037">
    <property type="term" value="F:heme binding"/>
    <property type="evidence" value="ECO:0007669"/>
    <property type="project" value="InterPro"/>
</dbReference>
<dbReference type="InterPro" id="IPR001128">
    <property type="entry name" value="Cyt_P450"/>
</dbReference>
<dbReference type="RefSeq" id="WP_272734830.1">
    <property type="nucleotide sequence ID" value="NZ_CP116942.1"/>
</dbReference>
<dbReference type="Proteomes" id="UP001216390">
    <property type="component" value="Chromosome"/>
</dbReference>
<evidence type="ECO:0000256" key="2">
    <source>
        <dbReference type="ARBA" id="ARBA00022617"/>
    </source>
</evidence>
<evidence type="ECO:0000313" key="8">
    <source>
        <dbReference type="EMBL" id="WCO65305.1"/>
    </source>
</evidence>
<dbReference type="Pfam" id="PF00067">
    <property type="entry name" value="p450"/>
    <property type="match status" value="1"/>
</dbReference>
<dbReference type="InterPro" id="IPR036396">
    <property type="entry name" value="Cyt_P450_sf"/>
</dbReference>
<dbReference type="AlphaFoldDB" id="A0AAF0BTV4"/>
<dbReference type="PANTHER" id="PTHR46696:SF4">
    <property type="entry name" value="BIOTIN BIOSYNTHESIS CYTOCHROME P450"/>
    <property type="match status" value="1"/>
</dbReference>
<accession>A0AAF0BTV4</accession>
<evidence type="ECO:0000256" key="1">
    <source>
        <dbReference type="ARBA" id="ARBA00010617"/>
    </source>
</evidence>
<comment type="similarity">
    <text evidence="1 7">Belongs to the cytochrome P450 family.</text>
</comment>
<dbReference type="KEGG" id="ima:PO878_12445"/>
<sequence>MTDTAAPAVDLLSPALYGDLEGMHATFRRLRATSPVHRDEANGLWAVTRHADVLDVEHRSDVFCSGRGYRSHWEPDEDNMIALDDPRHLEQRRLVNRRFTPRAVAGLEGYLADLVDDLLAGALVGGRMEVVDELAAPLPARLTAHLLGFGEEHWPGLKTWSERLMRYDEVDTDPEVAEAFMAAILEFAPVLGATVEARRAEPADDIVSDWVQAEVGGCPMSQGTLINEAGLVISGGAETTRTVISRGLAAFAEHPDQWEAMAADPSLVPGAVEELIRWVTPLNNFFRTATRDDRIGDQPVAEGDRVILLYPSANRDEAVFADPDTFDITRSPNPHVAFGRGTHFCLGANLARVELRILFERLSQRITDLRVTAGPDIEDNIFVSAVRRMELSFTVR</sequence>
<dbReference type="GO" id="GO:0006707">
    <property type="term" value="P:cholesterol catabolic process"/>
    <property type="evidence" value="ECO:0007669"/>
    <property type="project" value="TreeGrafter"/>
</dbReference>
<gene>
    <name evidence="8" type="ORF">PO878_12445</name>
</gene>
<keyword evidence="9" id="KW-1185">Reference proteome</keyword>
<dbReference type="GO" id="GO:0036199">
    <property type="term" value="F:cholest-4-en-3-one 26-monooxygenase activity"/>
    <property type="evidence" value="ECO:0007669"/>
    <property type="project" value="TreeGrafter"/>
</dbReference>
<dbReference type="PROSITE" id="PS00086">
    <property type="entry name" value="CYTOCHROME_P450"/>
    <property type="match status" value="1"/>
</dbReference>
<evidence type="ECO:0000256" key="6">
    <source>
        <dbReference type="ARBA" id="ARBA00023033"/>
    </source>
</evidence>
<proteinExistence type="inferred from homology"/>
<dbReference type="FunFam" id="1.10.630.10:FF:000018">
    <property type="entry name" value="Cytochrome P450 monooxygenase"/>
    <property type="match status" value="1"/>
</dbReference>
<name>A0AAF0BTV4_9ACTN</name>
<keyword evidence="5 7" id="KW-0408">Iron</keyword>
<evidence type="ECO:0000313" key="9">
    <source>
        <dbReference type="Proteomes" id="UP001216390"/>
    </source>
</evidence>
<dbReference type="SUPFAM" id="SSF48264">
    <property type="entry name" value="Cytochrome P450"/>
    <property type="match status" value="1"/>
</dbReference>
<evidence type="ECO:0000256" key="3">
    <source>
        <dbReference type="ARBA" id="ARBA00022723"/>
    </source>
</evidence>
<evidence type="ECO:0000256" key="7">
    <source>
        <dbReference type="RuleBase" id="RU000461"/>
    </source>
</evidence>
<dbReference type="GO" id="GO:0005506">
    <property type="term" value="F:iron ion binding"/>
    <property type="evidence" value="ECO:0007669"/>
    <property type="project" value="InterPro"/>
</dbReference>
<evidence type="ECO:0000256" key="4">
    <source>
        <dbReference type="ARBA" id="ARBA00023002"/>
    </source>
</evidence>
<dbReference type="InterPro" id="IPR017972">
    <property type="entry name" value="Cyt_P450_CS"/>
</dbReference>
<dbReference type="InterPro" id="IPR002397">
    <property type="entry name" value="Cyt_P450_B"/>
</dbReference>
<protein>
    <submittedName>
        <fullName evidence="8">Cytochrome P450</fullName>
    </submittedName>
</protein>
<dbReference type="GO" id="GO:0008395">
    <property type="term" value="F:steroid hydroxylase activity"/>
    <property type="evidence" value="ECO:0007669"/>
    <property type="project" value="TreeGrafter"/>
</dbReference>
<evidence type="ECO:0000256" key="5">
    <source>
        <dbReference type="ARBA" id="ARBA00023004"/>
    </source>
</evidence>
<keyword evidence="6 7" id="KW-0503">Monooxygenase</keyword>
<dbReference type="PANTHER" id="PTHR46696">
    <property type="entry name" value="P450, PUTATIVE (EUROFUNG)-RELATED"/>
    <property type="match status" value="1"/>
</dbReference>
<dbReference type="CDD" id="cd11033">
    <property type="entry name" value="CYP142-like"/>
    <property type="match status" value="1"/>
</dbReference>
<organism evidence="8 9">
    <name type="scientific">Iamia majanohamensis</name>
    <dbReference type="NCBI Taxonomy" id="467976"/>
    <lineage>
        <taxon>Bacteria</taxon>
        <taxon>Bacillati</taxon>
        <taxon>Actinomycetota</taxon>
        <taxon>Acidimicrobiia</taxon>
        <taxon>Acidimicrobiales</taxon>
        <taxon>Iamiaceae</taxon>
        <taxon>Iamia</taxon>
    </lineage>
</organism>
<reference evidence="8" key="1">
    <citation type="submission" date="2023-01" db="EMBL/GenBank/DDBJ databases">
        <title>The diversity of Class Acidimicrobiia in South China Sea sediment environments and the proposal of Iamia marina sp. nov., a novel species of the genus Iamia.</title>
        <authorList>
            <person name="He Y."/>
            <person name="Tian X."/>
        </authorList>
    </citation>
    <scope>NUCLEOTIDE SEQUENCE</scope>
    <source>
        <strain evidence="8">DSM 19957</strain>
    </source>
</reference>